<evidence type="ECO:0000256" key="1">
    <source>
        <dbReference type="SAM" id="MobiDB-lite"/>
    </source>
</evidence>
<reference evidence="3" key="2">
    <citation type="submission" date="2025-08" db="UniProtKB">
        <authorList>
            <consortium name="RefSeq"/>
        </authorList>
    </citation>
    <scope>IDENTIFICATION</scope>
    <source>
        <tissue evidence="3">Leaf</tissue>
    </source>
</reference>
<reference evidence="2" key="1">
    <citation type="journal article" date="2021" name="Nat. Commun.">
        <title>Genomic analyses provide insights into spinach domestication and the genetic basis of agronomic traits.</title>
        <authorList>
            <person name="Cai X."/>
            <person name="Sun X."/>
            <person name="Xu C."/>
            <person name="Sun H."/>
            <person name="Wang X."/>
            <person name="Ge C."/>
            <person name="Zhang Z."/>
            <person name="Wang Q."/>
            <person name="Fei Z."/>
            <person name="Jiao C."/>
            <person name="Wang Q."/>
        </authorList>
    </citation>
    <scope>NUCLEOTIDE SEQUENCE [LARGE SCALE GENOMIC DNA]</scope>
    <source>
        <strain evidence="2">cv. Varoflay</strain>
    </source>
</reference>
<sequence length="99" mass="11222">MADHPAAAASKPGDHHPKVKSPKFIEKTKEEIESLFHHKSPESPHHDRHRKETHGTSEDIDESTSVDEIKAPNLFERIKEEVEAIVGAMHQKKDSKDDK</sequence>
<dbReference type="PANTHER" id="PTHR35277">
    <property type="entry name" value="OS09G0363700 PROTEIN"/>
    <property type="match status" value="1"/>
</dbReference>
<name>A0A9R0J8X1_SPIOL</name>
<dbReference type="AlphaFoldDB" id="A0A9R0J8X1"/>
<protein>
    <submittedName>
        <fullName evidence="3">Uncharacterized protein isoform X2</fullName>
    </submittedName>
</protein>
<accession>A0A9R0J8X1</accession>
<organism evidence="2 3">
    <name type="scientific">Spinacia oleracea</name>
    <name type="common">Spinach</name>
    <dbReference type="NCBI Taxonomy" id="3562"/>
    <lineage>
        <taxon>Eukaryota</taxon>
        <taxon>Viridiplantae</taxon>
        <taxon>Streptophyta</taxon>
        <taxon>Embryophyta</taxon>
        <taxon>Tracheophyta</taxon>
        <taxon>Spermatophyta</taxon>
        <taxon>Magnoliopsida</taxon>
        <taxon>eudicotyledons</taxon>
        <taxon>Gunneridae</taxon>
        <taxon>Pentapetalae</taxon>
        <taxon>Caryophyllales</taxon>
        <taxon>Chenopodiaceae</taxon>
        <taxon>Chenopodioideae</taxon>
        <taxon>Anserineae</taxon>
        <taxon>Spinacia</taxon>
    </lineage>
</organism>
<dbReference type="PANTHER" id="PTHR35277:SF10">
    <property type="entry name" value="OS09G0363700 PROTEIN"/>
    <property type="match status" value="1"/>
</dbReference>
<proteinExistence type="predicted"/>
<gene>
    <name evidence="3" type="primary">LOC110801058</name>
</gene>
<evidence type="ECO:0000313" key="2">
    <source>
        <dbReference type="Proteomes" id="UP000813463"/>
    </source>
</evidence>
<feature type="compositionally biased region" description="Basic and acidic residues" evidence="1">
    <location>
        <begin position="23"/>
        <end position="45"/>
    </location>
</feature>
<dbReference type="Proteomes" id="UP000813463">
    <property type="component" value="Chromosome 6"/>
</dbReference>
<evidence type="ECO:0000313" key="3">
    <source>
        <dbReference type="RefSeq" id="XP_021862069.1"/>
    </source>
</evidence>
<dbReference type="RefSeq" id="XP_021862069.1">
    <property type="nucleotide sequence ID" value="XM_022006377.2"/>
</dbReference>
<keyword evidence="2" id="KW-1185">Reference proteome</keyword>
<feature type="region of interest" description="Disordered" evidence="1">
    <location>
        <begin position="1"/>
        <end position="72"/>
    </location>
</feature>
<dbReference type="GeneID" id="110801058"/>